<name>A0AB33JM27_9BACT</name>
<evidence type="ECO:0008006" key="2">
    <source>
        <dbReference type="Google" id="ProtNLM"/>
    </source>
</evidence>
<reference evidence="1" key="1">
    <citation type="submission" date="2024-07" db="EMBL/GenBank/DDBJ databases">
        <title>Complete genome sequence of Prevotella sp. YM-2024 GTC17262.</title>
        <authorList>
            <person name="Hayashi M."/>
            <person name="Muto Y."/>
            <person name="Tanaka K."/>
            <person name="Niwa H."/>
        </authorList>
    </citation>
    <scope>NUCLEOTIDE SEQUENCE</scope>
    <source>
        <strain evidence="1">GTC17262</strain>
    </source>
</reference>
<accession>A0AB33JM27</accession>
<proteinExistence type="predicted"/>
<protein>
    <recommendedName>
        <fullName evidence="2">Hemagglutinin</fullName>
    </recommendedName>
</protein>
<evidence type="ECO:0000313" key="1">
    <source>
        <dbReference type="EMBL" id="BFO81947.1"/>
    </source>
</evidence>
<organism evidence="1">
    <name type="scientific">Prevotella sp. GTC17262</name>
    <dbReference type="NCBI Taxonomy" id="3236797"/>
    <lineage>
        <taxon>Bacteria</taxon>
        <taxon>Pseudomonadati</taxon>
        <taxon>Bacteroidota</taxon>
        <taxon>Bacteroidia</taxon>
        <taxon>Bacteroidales</taxon>
        <taxon>Prevotellaceae</taxon>
        <taxon>Prevotella</taxon>
    </lineage>
</organism>
<dbReference type="AlphaFoldDB" id="A0AB33JM27"/>
<sequence>MEIKKIYHHALQHMEHFQFASHVLAMCKEANIEKLNLVLPPLTAAIAAEDKALNLPRQEEGTKELEALDTARDHAYRALQLLVELHLHSDDSAVRTAAERVAEVLSRYPKATQANYDKESGMLKNLIADLLAPSMNAHEAKLGAAPYILRLDAANTAFDNRYRSRLKSAVPTGTHDIKQLRADTDKALAAVTLRMQSLDDLEPSATVSALIIQYNALVEKRRATIAHRAATNKAARERKESGADKSHNPHAEELARLKTMIAEYEQSSHFTPGIVQSTGLAAGKDATRAYQVYLSDQPTDLFWLTVKDGKLKEIEFQIQPGQPGGLAVEKLDK</sequence>
<dbReference type="EMBL" id="AP035789">
    <property type="protein sequence ID" value="BFO81947.1"/>
    <property type="molecule type" value="Genomic_DNA"/>
</dbReference>
<dbReference type="Pfam" id="PF19775">
    <property type="entry name" value="DUF6261"/>
    <property type="match status" value="1"/>
</dbReference>
<dbReference type="InterPro" id="IPR046228">
    <property type="entry name" value="DUF6261"/>
</dbReference>
<gene>
    <name evidence="1" type="ORF">GTC17262_21380</name>
</gene>